<evidence type="ECO:0000313" key="12">
    <source>
        <dbReference type="EMBL" id="MBW6401663.1"/>
    </source>
</evidence>
<organism evidence="12 13">
    <name type="scientific">Roseomonas alba</name>
    <dbReference type="NCBI Taxonomy" id="2846776"/>
    <lineage>
        <taxon>Bacteria</taxon>
        <taxon>Pseudomonadati</taxon>
        <taxon>Pseudomonadota</taxon>
        <taxon>Alphaproteobacteria</taxon>
        <taxon>Acetobacterales</taxon>
        <taxon>Roseomonadaceae</taxon>
        <taxon>Roseomonas</taxon>
    </lineage>
</organism>
<evidence type="ECO:0000256" key="3">
    <source>
        <dbReference type="ARBA" id="ARBA00043812"/>
    </source>
</evidence>
<keyword evidence="2" id="KW-0560">Oxidoreductase</keyword>
<dbReference type="RefSeq" id="WP_219766532.1">
    <property type="nucleotide sequence ID" value="NZ_JAHYBZ010000013.1"/>
</dbReference>
<name>A0ABS7AHL5_9PROT</name>
<sequence>MKPETVLVTGATAGFGLAIARRFAADGARIVAAGRRADRLAALQSELGTARCHALVLDVRDRAAVAAAITGLPADFAAIDLLVNNAGLALGLEPAQAANLDDWDAMVDTNIKGLTYVTRAVLPGMVARDRGHVVNLGSTAGEFPYPGGNVYGGTKAFVRQFSLNLRADLWGTKVRVTDIEPGLVGGTEFSNIRFKGDDAKAAGVYEGADALTPDDIADAVHWVATRPARVNVNTLQVMPVTQSFGPLRVHKG</sequence>
<gene>
    <name evidence="12" type="ORF">KPL78_27675</name>
</gene>
<keyword evidence="13" id="KW-1185">Reference proteome</keyword>
<dbReference type="SUPFAM" id="SSF51735">
    <property type="entry name" value="NAD(P)-binding Rossmann-fold domains"/>
    <property type="match status" value="1"/>
</dbReference>
<comment type="function">
    <text evidence="9">NADP-dependent dehydrogenase with broad substrate specificity acting on 3-hydroxy acids. Catalyzes the NADP-dependent oxidation of L-allo-threonine to L-2-amino-3-keto-butyrate, which is spontaneously decarboxylated into aminoacetone. Also acts on D-threonine, L-serine, D-serine, D-3-hydroxyisobutyrate, L-3-hydroxyisobutyrate, D-glycerate and L-glycerate. Able to catalyze the reduction of the malonic semialdehyde to 3-hydroxypropionic acid. YdfG is apparently supplementing RutE, the presumed malonic semialdehyde reductase involved in pyrimidine degradation since both are able to detoxify malonic semialdehyde.</text>
</comment>
<dbReference type="PRINTS" id="PR00080">
    <property type="entry name" value="SDRFAMILY"/>
</dbReference>
<dbReference type="PANTHER" id="PTHR43086">
    <property type="entry name" value="VERY-LONG-CHAIN 3-OXOOACYL-COA REDUCTASE"/>
    <property type="match status" value="1"/>
</dbReference>
<reference evidence="12 13" key="1">
    <citation type="submission" date="2021-07" db="EMBL/GenBank/DDBJ databases">
        <authorList>
            <person name="So Y."/>
        </authorList>
    </citation>
    <scope>NUCLEOTIDE SEQUENCE [LARGE SCALE GENOMIC DNA]</scope>
    <source>
        <strain evidence="12 13">HJA6</strain>
    </source>
</reference>
<comment type="caution">
    <text evidence="12">The sequence shown here is derived from an EMBL/GenBank/DDBJ whole genome shotgun (WGS) entry which is preliminary data.</text>
</comment>
<evidence type="ECO:0000256" key="7">
    <source>
        <dbReference type="ARBA" id="ARBA00044271"/>
    </source>
</evidence>
<dbReference type="Pfam" id="PF00106">
    <property type="entry name" value="adh_short"/>
    <property type="match status" value="1"/>
</dbReference>
<evidence type="ECO:0000256" key="1">
    <source>
        <dbReference type="ARBA" id="ARBA00006484"/>
    </source>
</evidence>
<evidence type="ECO:0000256" key="11">
    <source>
        <dbReference type="RuleBase" id="RU000363"/>
    </source>
</evidence>
<evidence type="ECO:0000256" key="2">
    <source>
        <dbReference type="ARBA" id="ARBA00023002"/>
    </source>
</evidence>
<protein>
    <recommendedName>
        <fullName evidence="6">NADP-dependent 3-hydroxy acid dehydrogenase YdfG</fullName>
        <ecNumber evidence="4">1.1.1.298</ecNumber>
        <ecNumber evidence="5">1.1.1.381</ecNumber>
    </recommendedName>
    <alternativeName>
        <fullName evidence="8">L-allo-threonine dehydrogenase</fullName>
    </alternativeName>
    <alternativeName>
        <fullName evidence="7">Malonic semialdehyde reductase</fullName>
    </alternativeName>
</protein>
<dbReference type="PROSITE" id="PS00061">
    <property type="entry name" value="ADH_SHORT"/>
    <property type="match status" value="1"/>
</dbReference>
<dbReference type="EMBL" id="JAHYBZ010000013">
    <property type="protein sequence ID" value="MBW6401663.1"/>
    <property type="molecule type" value="Genomic_DNA"/>
</dbReference>
<evidence type="ECO:0000256" key="5">
    <source>
        <dbReference type="ARBA" id="ARBA00044059"/>
    </source>
</evidence>
<dbReference type="EC" id="1.1.1.381" evidence="5"/>
<comment type="similarity">
    <text evidence="1 11">Belongs to the short-chain dehydrogenases/reductases (SDR) family.</text>
</comment>
<evidence type="ECO:0000256" key="10">
    <source>
        <dbReference type="ARBA" id="ARBA00047274"/>
    </source>
</evidence>
<evidence type="ECO:0000313" key="13">
    <source>
        <dbReference type="Proteomes" id="UP001196565"/>
    </source>
</evidence>
<accession>A0ABS7AHL5</accession>
<dbReference type="PANTHER" id="PTHR43086:SF3">
    <property type="entry name" value="NADP-DEPENDENT 3-HYDROXY ACID DEHYDROGENASE YDFG"/>
    <property type="match status" value="1"/>
</dbReference>
<evidence type="ECO:0000256" key="6">
    <source>
        <dbReference type="ARBA" id="ARBA00044065"/>
    </source>
</evidence>
<evidence type="ECO:0000256" key="4">
    <source>
        <dbReference type="ARBA" id="ARBA00044050"/>
    </source>
</evidence>
<dbReference type="Gene3D" id="3.40.50.720">
    <property type="entry name" value="NAD(P)-binding Rossmann-like Domain"/>
    <property type="match status" value="1"/>
</dbReference>
<dbReference type="PRINTS" id="PR00081">
    <property type="entry name" value="GDHRDH"/>
</dbReference>
<comment type="catalytic activity">
    <reaction evidence="3">
        <text>L-allo-threonine + NADP(+) = aminoacetone + CO2 + NADPH</text>
        <dbReference type="Rhea" id="RHEA:43524"/>
        <dbReference type="ChEBI" id="CHEBI:16526"/>
        <dbReference type="ChEBI" id="CHEBI:57783"/>
        <dbReference type="ChEBI" id="CHEBI:58320"/>
        <dbReference type="ChEBI" id="CHEBI:58349"/>
        <dbReference type="ChEBI" id="CHEBI:58585"/>
        <dbReference type="EC" id="1.1.1.381"/>
    </reaction>
</comment>
<proteinExistence type="inferred from homology"/>
<dbReference type="Proteomes" id="UP001196565">
    <property type="component" value="Unassembled WGS sequence"/>
</dbReference>
<dbReference type="InterPro" id="IPR002347">
    <property type="entry name" value="SDR_fam"/>
</dbReference>
<comment type="catalytic activity">
    <reaction evidence="10">
        <text>3-hydroxypropanoate + NADP(+) = 3-oxopropanoate + NADPH + H(+)</text>
        <dbReference type="Rhea" id="RHEA:26438"/>
        <dbReference type="ChEBI" id="CHEBI:15378"/>
        <dbReference type="ChEBI" id="CHEBI:16510"/>
        <dbReference type="ChEBI" id="CHEBI:33190"/>
        <dbReference type="ChEBI" id="CHEBI:57783"/>
        <dbReference type="ChEBI" id="CHEBI:58349"/>
        <dbReference type="EC" id="1.1.1.298"/>
    </reaction>
</comment>
<dbReference type="InterPro" id="IPR020904">
    <property type="entry name" value="Sc_DH/Rdtase_CS"/>
</dbReference>
<dbReference type="InterPro" id="IPR036291">
    <property type="entry name" value="NAD(P)-bd_dom_sf"/>
</dbReference>
<dbReference type="EC" id="1.1.1.298" evidence="4"/>
<evidence type="ECO:0000256" key="8">
    <source>
        <dbReference type="ARBA" id="ARBA00044349"/>
    </source>
</evidence>
<evidence type="ECO:0000256" key="9">
    <source>
        <dbReference type="ARBA" id="ARBA00045650"/>
    </source>
</evidence>